<dbReference type="OrthoDB" id="9156203at2"/>
<dbReference type="AlphaFoldDB" id="M1ZC14"/>
<keyword evidence="2" id="KW-1185">Reference proteome</keyword>
<organism evidence="1 2">
    <name type="scientific">[Clostridium] ultunense Esp</name>
    <dbReference type="NCBI Taxonomy" id="1288971"/>
    <lineage>
        <taxon>Bacteria</taxon>
        <taxon>Bacillati</taxon>
        <taxon>Bacillota</taxon>
        <taxon>Tissierellia</taxon>
        <taxon>Tissierellales</taxon>
        <taxon>Tepidimicrobiaceae</taxon>
        <taxon>Schnuerera</taxon>
    </lineage>
</organism>
<dbReference type="RefSeq" id="WP_005585288.1">
    <property type="nucleotide sequence ID" value="NZ_LT669839.1"/>
</dbReference>
<dbReference type="Proteomes" id="UP000245423">
    <property type="component" value="Chromosome 1"/>
</dbReference>
<protein>
    <submittedName>
        <fullName evidence="1">Uncharacterized protein</fullName>
    </submittedName>
</protein>
<dbReference type="HOGENOM" id="CLU_036469_0_0_9"/>
<accession>M1ZC14</accession>
<dbReference type="EMBL" id="LT669839">
    <property type="protein sequence ID" value="SHD76260.1"/>
    <property type="molecule type" value="Genomic_DNA"/>
</dbReference>
<reference evidence="1 2" key="1">
    <citation type="submission" date="2016-11" db="EMBL/GenBank/DDBJ databases">
        <authorList>
            <person name="Manzoor S."/>
        </authorList>
    </citation>
    <scope>NUCLEOTIDE SEQUENCE [LARGE SCALE GENOMIC DNA]</scope>
    <source>
        <strain evidence="1">Clostridium ultunense strain Esp</strain>
    </source>
</reference>
<sequence>MRENWDKEKQLVKRDFDLLIEKGNLGFYNSCEITTIFLYDSTIKKAKNFYTIVVFEEREKSISNEKPFITNKPINIDKQYRLGIIRYQRTIEELEKDFIVLLGENEWAYDESDLIIGNLKPLPKQFIPKDGTEIVPLNSVLKNNFYNGSYVLEFFDQEKQELRDVLESDKLLGKICKCVTELLPIDLLYIRDRIGNIIFQFPSMMFTLDTQPLSSWEGMEAQIAWHPFFNDLDKMDKISIQTSSHLDNNIMGFHQLDQINHNSNELHTGNSNDMNDTIIFNKENGLILSCSSASFMKDIHISGYISSAFQEPRIIKLFDKDDNLVKNIEIPIVYSTGGDKPYKMDYSDWISNRIYENEKKRLERDLIFVQYGKKTNDRNKALEDLRTLIERHGEDGIYLWDPYLSYRDILDTIYYYEVAGVPMRAINSYKKQKNLNNKKEISKDKETYGTWVENQIKNLELSSNHLGIDFELRCQHDQYGWPFHDRFIIFPLKDRRPRAWSLGTSINSFGKEHHILQEVGNAKMILDAFMELWKELQDPECLVWRSK</sequence>
<evidence type="ECO:0000313" key="2">
    <source>
        <dbReference type="Proteomes" id="UP000245423"/>
    </source>
</evidence>
<name>M1ZC14_9FIRM</name>
<evidence type="ECO:0000313" key="1">
    <source>
        <dbReference type="EMBL" id="SHD76260.1"/>
    </source>
</evidence>
<gene>
    <name evidence="1" type="ORF">CUESP1_0882</name>
</gene>
<proteinExistence type="predicted"/>
<dbReference type="NCBIfam" id="NF040700">
    <property type="entry name" value="VPA1262_N_dom"/>
    <property type="match status" value="1"/>
</dbReference>